<dbReference type="InterPro" id="IPR026341">
    <property type="entry name" value="T9SS_type_B"/>
</dbReference>
<keyword evidence="9" id="KW-1185">Reference proteome</keyword>
<gene>
    <name evidence="8" type="ORF">ACFFGA_05270</name>
</gene>
<feature type="domain" description="P/Homo B" evidence="7">
    <location>
        <begin position="279"/>
        <end position="467"/>
    </location>
</feature>
<sequence>MKYLLTIVSLVFSSILLAQDVNMQTATVSQCGGVFYDSGGEFGNYGNDEDFILTICPENAGQKIRLDFTSFTTQLNLDVMSIFNGDSVAAPPFGNFSGPTGPGIVEATPDNASGCITIQFVSNDSGPGNGWAATISCLTPCQTINSQLDSSSPAPNGDGYIRVCPNEDVTLTGSGVFSVDGTGATYEWDLGDGNTATGQTATFSYATPGVYIVNLNIRDANTSQDPEGCTNNNLINQVIQVATEPDFTGTAAADPTICFGDSTTIEGVVNAVEFINDCTPPVSGITFLPDGNGVTYETSVTVDCYDSAQTITDVNQIVSICLNMEHSYLGDLDIEIISPSGLVVRMHDQGGGSANLGIPWATNPVDGNSGNTTPGTGYDYCFVPNGGFPTLVGGIQTGGTFPDGNGPGTYNDSFVPAGSYSSVNPLDGLIGSPLNGDWTIRVVDNIGADNGHIFSWSIEFDPNLQPPELSFTPVITSEAWDPDPTITNTAGNVITVTPPTQGQFCYTYRVTDDFGCEYTEVVCIDVLPEIVTEVPNNLFICDTGMPPYLFDLETNTAVVLASSTIPADMVVTYHNSQADADADTGEITDLNNYSGTDGETIYIRVEYLNSGCYEVLPFTLNVAGQPDINPVPDLVLCDDPSNDGFEEFDLDVQRLGILGGQADSDFNVTYHLNFADADGDTGALPLLYTNTVNPQPIYVRVESIGDSNCYNATATPLFNLVVDPRDDASFTVTPTCDGATVTINGAVGGTFTFNPIPTDTAVINPNTGEVTGGTSGETYGIEYTTNGVCPATSLQTFEVIVGDDPAFTVTPTCDGGTATITGDVGGTFSFNPAPTDTAVIDPNTGTVTDATPGNSYTIEYMTSGACPASSTEVLTVLTLDDPSFTLTATCDGATATVTGDVGGTFAFNPMPTDTAIIDANTGTITNGVSGSTYTVEYTTAGDCPQSSTQSVTVITSDDASFNVTPTCDGGTVTITGTTGGTFSFDVAPTDTAVINPATGDVTNGSPGASYSISYTTGGTCPDTQIVTFNALPIDDASFTVQPTCDGGTVTITGDVGGTFSFDIAPTDTAVINPATGDVTNGTPGETYSIEYVTSGTCPNSSIVQFTANPLPALVVPTPLEVCDDGTPDGLTEIDLSIKNIEITGNNPGYTVNYYLTQADADNAANPLTIPYTNISNPQIIFVRVEDNTTGCYDTTTLELGVEQAPVANTPEPLRYCDPDNDGFGMFTLTDAENDITIGAAGLTVTYHETMANADNNVDAIDTTVDYNNIVINTQTLYARVESETIATDCATIVELVLIVEPSPQIVEPNPLHACDDASADGYAMFDLTTKAPEVLNGLDPMQYTVSYYETEADANAPMNPIANPNAYTNTQEDGQFIWIRVEDSNTVEGCYKVTSLELIVNPLPVLLQPSPLELCDVDNPGDEQEPFTLEDANAEILNGQTGITLTYYETQLDADNGTSPIASPYINTSNAQTIYIRGENDNTGCYSTVTLTLRVNPLPSPEQDPEPIEVCDDDNDGFAEFDLTIRTVAITNGESDVVISYHETQEDAEMGDNPLSSPYTNIVANSQMIYVRSESTLTGCYRLTLNTLELVVVASPEVPTSLDPLIICDADADGIAQFDLTERDADILGVQNPADVTLTYHVNAADAQSGNNPIINVGNYTNTGNPQTIYVRLYNPTSDCYDTGEFELQVELPPTAVQPTPLELCDDLGESPGNEMTEFDLTVKDQEITGGNASWSVAYYETNADAQAQTGAIPDPTAYTNTSVGGLPANPQTLYVVVTDTDTGCVDYTTLTIRVLPNPTPTPSDQLPDLELCDEINTGDGFEIFDLTENEVLLLNGENGVTATYHETPEDSDSGMNAIVDPTQYTNIETPEQTIYVRVTNDVTGCYTLVDFTIRVNPLPEVVAVTDFIQCELNTDGFDSFDLTTKDEEVLNGQDPTQFIVTYHEDLADAESGMNALVSPYINTTNPQQIFVTITNNVTGCSISTQSFNIQVDEAAEANPDMDPILYEECDDHMETDGDPSNDSVQFDLSTQDAQVLDGQNPTDYIVSYYATEEDANLNVNPLPNLYENVVNPQVIYARVDNNTLTVIPISLDLAELTAGLDLDANGTIDTYDTDADGIFDLIDVDGDGLSDGIDANADGTFEYVDIDGDGNGDPVDLNNDGTFDNQADSSICFAVAELTLQVNPLPNFDLDDNYILCVNTNGTEILDPLVLDTELSEADYTFEWSLDGNVLAGGTGSSLSPLQGGTYSVIVTDISTSTVTQCVNMDNTVVTESEPPTLVADVVTQAFANNHVIEAVASGPGVYEYSLDGGPWQDEGIFYNVSTGDHEVTARDKNGCGWVSVPVFVIDYPLYFTPNGDGNHDTWNIKGIGSSAKIYIFDRYGKLLKQLSPTGPGWDGTFNGNRMPSNGYWFTVEYDEPLTGKRKEFKAHFTLKR</sequence>
<evidence type="ECO:0000256" key="2">
    <source>
        <dbReference type="ARBA" id="ARBA00022801"/>
    </source>
</evidence>
<evidence type="ECO:0000259" key="6">
    <source>
        <dbReference type="PROSITE" id="PS50093"/>
    </source>
</evidence>
<keyword evidence="4" id="KW-0732">Signal</keyword>
<dbReference type="SUPFAM" id="SSF49299">
    <property type="entry name" value="PKD domain"/>
    <property type="match status" value="1"/>
</dbReference>
<reference evidence="8 9" key="1">
    <citation type="submission" date="2024-09" db="EMBL/GenBank/DDBJ databases">
        <authorList>
            <person name="Sun Q."/>
            <person name="Mori K."/>
        </authorList>
    </citation>
    <scope>NUCLEOTIDE SEQUENCE [LARGE SCALE GENOMIC DNA]</scope>
    <source>
        <strain evidence="8 9">NCAIM B.02481</strain>
    </source>
</reference>
<protein>
    <submittedName>
        <fullName evidence="8">T9SS type B sorting domain-containing protein</fullName>
    </submittedName>
</protein>
<organism evidence="8 9">
    <name type="scientific">Winogradskyella pulchriflava</name>
    <dbReference type="NCBI Taxonomy" id="1110688"/>
    <lineage>
        <taxon>Bacteria</taxon>
        <taxon>Pseudomonadati</taxon>
        <taxon>Bacteroidota</taxon>
        <taxon>Flavobacteriia</taxon>
        <taxon>Flavobacteriales</taxon>
        <taxon>Flavobacteriaceae</taxon>
        <taxon>Winogradskyella</taxon>
    </lineage>
</organism>
<dbReference type="InterPro" id="IPR000859">
    <property type="entry name" value="CUB_dom"/>
</dbReference>
<dbReference type="PROSITE" id="PS01180">
    <property type="entry name" value="CUB"/>
    <property type="match status" value="1"/>
</dbReference>
<keyword evidence="1" id="KW-0645">Protease</keyword>
<evidence type="ECO:0000313" key="9">
    <source>
        <dbReference type="Proteomes" id="UP001589832"/>
    </source>
</evidence>
<feature type="domain" description="CUB" evidence="5">
    <location>
        <begin position="31"/>
        <end position="138"/>
    </location>
</feature>
<feature type="domain" description="PKD" evidence="6">
    <location>
        <begin position="181"/>
        <end position="220"/>
    </location>
</feature>
<dbReference type="CDD" id="cd00146">
    <property type="entry name" value="PKD"/>
    <property type="match status" value="1"/>
</dbReference>
<dbReference type="Gene3D" id="2.60.120.290">
    <property type="entry name" value="Spermadhesin, CUB domain"/>
    <property type="match status" value="1"/>
</dbReference>
<keyword evidence="3" id="KW-1015">Disulfide bond</keyword>
<dbReference type="EMBL" id="JBHLTQ010000002">
    <property type="protein sequence ID" value="MFC0603952.1"/>
    <property type="molecule type" value="Genomic_DNA"/>
</dbReference>
<accession>A0ABV6Q6P4</accession>
<dbReference type="InterPro" id="IPR000601">
    <property type="entry name" value="PKD_dom"/>
</dbReference>
<feature type="signal peptide" evidence="4">
    <location>
        <begin position="1"/>
        <end position="18"/>
    </location>
</feature>
<feature type="chain" id="PRO_5045061534" evidence="4">
    <location>
        <begin position="19"/>
        <end position="2434"/>
    </location>
</feature>
<evidence type="ECO:0000259" key="7">
    <source>
        <dbReference type="PROSITE" id="PS51829"/>
    </source>
</evidence>
<dbReference type="InterPro" id="IPR022409">
    <property type="entry name" value="PKD/Chitinase_dom"/>
</dbReference>
<dbReference type="Proteomes" id="UP001589832">
    <property type="component" value="Unassembled WGS sequence"/>
</dbReference>
<dbReference type="RefSeq" id="WP_386060731.1">
    <property type="nucleotide sequence ID" value="NZ_JBHLTQ010000002.1"/>
</dbReference>
<keyword evidence="2" id="KW-0378">Hydrolase</keyword>
<dbReference type="NCBIfam" id="TIGR04131">
    <property type="entry name" value="Bac_Flav_CTERM"/>
    <property type="match status" value="1"/>
</dbReference>
<evidence type="ECO:0000256" key="3">
    <source>
        <dbReference type="ARBA" id="ARBA00023157"/>
    </source>
</evidence>
<dbReference type="Pfam" id="PF13585">
    <property type="entry name" value="CHU_C"/>
    <property type="match status" value="1"/>
</dbReference>
<proteinExistence type="predicted"/>
<dbReference type="Gene3D" id="2.60.40.10">
    <property type="entry name" value="Immunoglobulins"/>
    <property type="match status" value="1"/>
</dbReference>
<dbReference type="SUPFAM" id="SSF49785">
    <property type="entry name" value="Galactose-binding domain-like"/>
    <property type="match status" value="1"/>
</dbReference>
<evidence type="ECO:0000259" key="5">
    <source>
        <dbReference type="PROSITE" id="PS01180"/>
    </source>
</evidence>
<name>A0ABV6Q6P4_9FLAO</name>
<evidence type="ECO:0000256" key="1">
    <source>
        <dbReference type="ARBA" id="ARBA00022670"/>
    </source>
</evidence>
<dbReference type="PROSITE" id="PS50093">
    <property type="entry name" value="PKD"/>
    <property type="match status" value="1"/>
</dbReference>
<dbReference type="InterPro" id="IPR035914">
    <property type="entry name" value="Sperma_CUB_dom_sf"/>
</dbReference>
<dbReference type="SUPFAM" id="SSF49854">
    <property type="entry name" value="Spermadhesin, CUB domain"/>
    <property type="match status" value="1"/>
</dbReference>
<dbReference type="InterPro" id="IPR008979">
    <property type="entry name" value="Galactose-bd-like_sf"/>
</dbReference>
<dbReference type="Pfam" id="PF18911">
    <property type="entry name" value="PKD_4"/>
    <property type="match status" value="1"/>
</dbReference>
<dbReference type="Gene3D" id="2.60.120.260">
    <property type="entry name" value="Galactose-binding domain-like"/>
    <property type="match status" value="1"/>
</dbReference>
<evidence type="ECO:0000313" key="8">
    <source>
        <dbReference type="EMBL" id="MFC0603952.1"/>
    </source>
</evidence>
<dbReference type="InterPro" id="IPR013783">
    <property type="entry name" value="Ig-like_fold"/>
</dbReference>
<dbReference type="InterPro" id="IPR035986">
    <property type="entry name" value="PKD_dom_sf"/>
</dbReference>
<comment type="caution">
    <text evidence="8">The sequence shown here is derived from an EMBL/GenBank/DDBJ whole genome shotgun (WGS) entry which is preliminary data.</text>
</comment>
<dbReference type="CDD" id="cd00041">
    <property type="entry name" value="CUB"/>
    <property type="match status" value="1"/>
</dbReference>
<dbReference type="PROSITE" id="PS51829">
    <property type="entry name" value="P_HOMO_B"/>
    <property type="match status" value="1"/>
</dbReference>
<dbReference type="InterPro" id="IPR002884">
    <property type="entry name" value="P_dom"/>
</dbReference>
<evidence type="ECO:0000256" key="4">
    <source>
        <dbReference type="SAM" id="SignalP"/>
    </source>
</evidence>
<dbReference type="SMART" id="SM00089">
    <property type="entry name" value="PKD"/>
    <property type="match status" value="1"/>
</dbReference>